<feature type="transmembrane region" description="Helical" evidence="8">
    <location>
        <begin position="683"/>
        <end position="702"/>
    </location>
</feature>
<protein>
    <submittedName>
        <fullName evidence="9">Siderophore ABC transporter permease CdtC</fullName>
    </submittedName>
</protein>
<evidence type="ECO:0000256" key="1">
    <source>
        <dbReference type="ARBA" id="ARBA00004651"/>
    </source>
</evidence>
<keyword evidence="3" id="KW-0813">Transport</keyword>
<dbReference type="InterPro" id="IPR037294">
    <property type="entry name" value="ABC_BtuC-like"/>
</dbReference>
<keyword evidence="6 8" id="KW-1133">Transmembrane helix</keyword>
<dbReference type="PANTHER" id="PTHR30472:SF37">
    <property type="entry name" value="FE(3+) DICITRATE TRANSPORT SYSTEM PERMEASE PROTEIN FECD-RELATED"/>
    <property type="match status" value="1"/>
</dbReference>
<comment type="subcellular location">
    <subcellularLocation>
        <location evidence="1">Cell membrane</location>
        <topology evidence="1">Multi-pass membrane protein</topology>
    </subcellularLocation>
</comment>
<evidence type="ECO:0000256" key="5">
    <source>
        <dbReference type="ARBA" id="ARBA00022692"/>
    </source>
</evidence>
<keyword evidence="4" id="KW-1003">Cell membrane</keyword>
<feature type="transmembrane region" description="Helical" evidence="8">
    <location>
        <begin position="469"/>
        <end position="488"/>
    </location>
</feature>
<evidence type="ECO:0000256" key="7">
    <source>
        <dbReference type="ARBA" id="ARBA00023136"/>
    </source>
</evidence>
<proteinExistence type="inferred from homology"/>
<keyword evidence="5 8" id="KW-0812">Transmembrane</keyword>
<dbReference type="InterPro" id="IPR000522">
    <property type="entry name" value="ABC_transptr_permease_BtuC"/>
</dbReference>
<dbReference type="CDD" id="cd06550">
    <property type="entry name" value="TM_ABC_iron-siderophores_like"/>
    <property type="match status" value="2"/>
</dbReference>
<dbReference type="Gene3D" id="1.10.3470.10">
    <property type="entry name" value="ABC transporter involved in vitamin B12 uptake, BtuC"/>
    <property type="match status" value="2"/>
</dbReference>
<dbReference type="EMBL" id="BAAAVT010000018">
    <property type="protein sequence ID" value="GAA3072733.1"/>
    <property type="molecule type" value="Genomic_DNA"/>
</dbReference>
<accession>A0ABP6M241</accession>
<feature type="transmembrane region" description="Helical" evidence="8">
    <location>
        <begin position="494"/>
        <end position="512"/>
    </location>
</feature>
<feature type="transmembrane region" description="Helical" evidence="8">
    <location>
        <begin position="27"/>
        <end position="47"/>
    </location>
</feature>
<evidence type="ECO:0000256" key="2">
    <source>
        <dbReference type="ARBA" id="ARBA00007935"/>
    </source>
</evidence>
<evidence type="ECO:0000256" key="4">
    <source>
        <dbReference type="ARBA" id="ARBA00022475"/>
    </source>
</evidence>
<feature type="transmembrane region" description="Helical" evidence="8">
    <location>
        <begin position="524"/>
        <end position="544"/>
    </location>
</feature>
<dbReference type="PANTHER" id="PTHR30472">
    <property type="entry name" value="FERRIC ENTEROBACTIN TRANSPORT SYSTEM PERMEASE PROTEIN"/>
    <property type="match status" value="1"/>
</dbReference>
<reference evidence="10" key="1">
    <citation type="journal article" date="2019" name="Int. J. Syst. Evol. Microbiol.">
        <title>The Global Catalogue of Microorganisms (GCM) 10K type strain sequencing project: providing services to taxonomists for standard genome sequencing and annotation.</title>
        <authorList>
            <consortium name="The Broad Institute Genomics Platform"/>
            <consortium name="The Broad Institute Genome Sequencing Center for Infectious Disease"/>
            <person name="Wu L."/>
            <person name="Ma J."/>
        </authorList>
    </citation>
    <scope>NUCLEOTIDE SEQUENCE [LARGE SCALE GENOMIC DNA]</scope>
    <source>
        <strain evidence="10">JCM 14309</strain>
    </source>
</reference>
<feature type="transmembrane region" description="Helical" evidence="8">
    <location>
        <begin position="251"/>
        <end position="270"/>
    </location>
</feature>
<evidence type="ECO:0000313" key="9">
    <source>
        <dbReference type="EMBL" id="GAA3072733.1"/>
    </source>
</evidence>
<dbReference type="RefSeq" id="WP_344681574.1">
    <property type="nucleotide sequence ID" value="NZ_BAAAVT010000018.1"/>
</dbReference>
<feature type="transmembrane region" description="Helical" evidence="8">
    <location>
        <begin position="168"/>
        <end position="189"/>
    </location>
</feature>
<feature type="transmembrane region" description="Helical" evidence="8">
    <location>
        <begin position="209"/>
        <end position="230"/>
    </location>
</feature>
<feature type="transmembrane region" description="Helical" evidence="8">
    <location>
        <begin position="114"/>
        <end position="134"/>
    </location>
</feature>
<feature type="transmembrane region" description="Helical" evidence="8">
    <location>
        <begin position="387"/>
        <end position="407"/>
    </location>
</feature>
<keyword evidence="7 8" id="KW-0472">Membrane</keyword>
<evidence type="ECO:0000256" key="3">
    <source>
        <dbReference type="ARBA" id="ARBA00022448"/>
    </source>
</evidence>
<feature type="transmembrane region" description="Helical" evidence="8">
    <location>
        <begin position="276"/>
        <end position="295"/>
    </location>
</feature>
<feature type="transmembrane region" description="Helical" evidence="8">
    <location>
        <begin position="440"/>
        <end position="457"/>
    </location>
</feature>
<comment type="similarity">
    <text evidence="2">Belongs to the binding-protein-dependent transport system permease family. FecCD subfamily.</text>
</comment>
<name>A0ABP6M241_9MICC</name>
<comment type="caution">
    <text evidence="9">The sequence shown here is derived from an EMBL/GenBank/DDBJ whole genome shotgun (WGS) entry which is preliminary data.</text>
</comment>
<dbReference type="Pfam" id="PF01032">
    <property type="entry name" value="FecCD"/>
    <property type="match status" value="2"/>
</dbReference>
<feature type="transmembrane region" description="Helical" evidence="8">
    <location>
        <begin position="338"/>
        <end position="361"/>
    </location>
</feature>
<dbReference type="Proteomes" id="UP001500236">
    <property type="component" value="Unassembled WGS sequence"/>
</dbReference>
<feature type="transmembrane region" description="Helical" evidence="8">
    <location>
        <begin position="575"/>
        <end position="592"/>
    </location>
</feature>
<sequence>MTQQKDALAVRTSAAAARTTPAKARSLVLLTLMVGLGLLVLLSAVHLTQGTSGVSARDLLSAVVTGQDAQLTAIALDSRLPRLVGGLVVGVVLGIAGCALQAMTRNPLASPDTLAVNAGAHLALTTAAAFGLSLPLLSSAALAFVGGFAAAGLVLALTGFSESAPIRLVLAGTVVAMGLASVTSALLMIHAQSTQGLFLWGSGTLNLSGIGAVLRLLPVVLVALAVLVVLSRATDVLSLGSDTAQSMGVRVGLVRGGLLVCSVLLASSAVTMVGPLGFVGLCAPAIVRLLSTRVIRFGRFGWAMAGSGLLGALIVLGADVGVRAIFLGGIFGFTDLNLAVGIPTGVVTSLIGAVFLVVLALRMRSGGSSQEIAAMGLPSGVRLSRRLAVVVTVGVLLLGLVAAGMLLGDWWLRVGDLALWLQGQAPRAIEISLDFRAPRVAAALLAGAVLAVAGGLVQTVTRNPLAEPGILGVAASGGAGAVIALIVLPASSAWTMSAGAAAGAVLAGLIVFSLASSRTSSPETVVLVGIGVMTAAQAITQLLIATTHPHNQAMAISWLGGSTFGTAWRDLGPMLLLLVVAVPVLLALRRELDLVGIDDVTPRILGVSLPVVRGVALSIAVLLAAVAVIAVGVISFVGLAAPHLARMLVGREHRWFLPVSAMLGAALVSLSDTFGRTVIAPDQLPAGLVVAVIGPPYLLWLLKRSTSRTTQATTPARA</sequence>
<feature type="transmembrane region" description="Helical" evidence="8">
    <location>
        <begin position="612"/>
        <end position="641"/>
    </location>
</feature>
<evidence type="ECO:0000256" key="8">
    <source>
        <dbReference type="SAM" id="Phobius"/>
    </source>
</evidence>
<keyword evidence="10" id="KW-1185">Reference proteome</keyword>
<organism evidence="9 10">
    <name type="scientific">Nesterenkonia aethiopica</name>
    <dbReference type="NCBI Taxonomy" id="269144"/>
    <lineage>
        <taxon>Bacteria</taxon>
        <taxon>Bacillati</taxon>
        <taxon>Actinomycetota</taxon>
        <taxon>Actinomycetes</taxon>
        <taxon>Micrococcales</taxon>
        <taxon>Micrococcaceae</taxon>
        <taxon>Nesterenkonia</taxon>
    </lineage>
</organism>
<feature type="transmembrane region" description="Helical" evidence="8">
    <location>
        <begin position="302"/>
        <end position="326"/>
    </location>
</feature>
<evidence type="ECO:0000313" key="10">
    <source>
        <dbReference type="Proteomes" id="UP001500236"/>
    </source>
</evidence>
<feature type="transmembrane region" description="Helical" evidence="8">
    <location>
        <begin position="83"/>
        <end position="102"/>
    </location>
</feature>
<dbReference type="SUPFAM" id="SSF81345">
    <property type="entry name" value="ABC transporter involved in vitamin B12 uptake, BtuC"/>
    <property type="match status" value="2"/>
</dbReference>
<feature type="transmembrane region" description="Helical" evidence="8">
    <location>
        <begin position="140"/>
        <end position="161"/>
    </location>
</feature>
<gene>
    <name evidence="9" type="primary">cdtC</name>
    <name evidence="9" type="ORF">GCM10010529_25990</name>
</gene>
<evidence type="ECO:0000256" key="6">
    <source>
        <dbReference type="ARBA" id="ARBA00022989"/>
    </source>
</evidence>